<sequence>MKEIFGKRLRELRKSKGITQSELALILNVTYYAVCNYERGKNMPSDDIKIMLAKFFNVSIDYMMGLTEDMYIHDKNSIVLLPKSVSANARKDIEASIHKIVMQEQNGSYK</sequence>
<dbReference type="PANTHER" id="PTHR46558:SF11">
    <property type="entry name" value="HTH-TYPE TRANSCRIPTIONAL REGULATOR XRE"/>
    <property type="match status" value="1"/>
</dbReference>
<dbReference type="Gene3D" id="1.10.260.40">
    <property type="entry name" value="lambda repressor-like DNA-binding domains"/>
    <property type="match status" value="1"/>
</dbReference>
<dbReference type="PANTHER" id="PTHR46558">
    <property type="entry name" value="TRACRIPTIONAL REGULATORY PROTEIN-RELATED-RELATED"/>
    <property type="match status" value="1"/>
</dbReference>
<keyword evidence="1" id="KW-0238">DNA-binding</keyword>
<dbReference type="Pfam" id="PF01381">
    <property type="entry name" value="HTH_3"/>
    <property type="match status" value="1"/>
</dbReference>
<dbReference type="InterPro" id="IPR001387">
    <property type="entry name" value="Cro/C1-type_HTH"/>
</dbReference>
<evidence type="ECO:0000313" key="4">
    <source>
        <dbReference type="Proteomes" id="UP001276902"/>
    </source>
</evidence>
<reference evidence="3" key="1">
    <citation type="submission" date="2022-03" db="EMBL/GenBank/DDBJ databases">
        <title>First case of bacteraemia caused by Dielma fastidiosa in a patient hospitalised with diverticulitis.</title>
        <authorList>
            <person name="Forman-Ankjaer B."/>
            <person name="Hvid-Jensen F."/>
            <person name="Kobel C.M."/>
            <person name="Greve T."/>
        </authorList>
    </citation>
    <scope>NUCLEOTIDE SEQUENCE</scope>
    <source>
        <strain evidence="3">AUH_DF_2021</strain>
    </source>
</reference>
<protein>
    <submittedName>
        <fullName evidence="3">Helix-turn-helix domain-containing protein</fullName>
    </submittedName>
</protein>
<gene>
    <name evidence="3" type="ORF">MQE39_08345</name>
</gene>
<dbReference type="Proteomes" id="UP001276902">
    <property type="component" value="Unassembled WGS sequence"/>
</dbReference>
<dbReference type="GO" id="GO:0003677">
    <property type="term" value="F:DNA binding"/>
    <property type="evidence" value="ECO:0007669"/>
    <property type="project" value="UniProtKB-KW"/>
</dbReference>
<organism evidence="3 4">
    <name type="scientific">Dielma fastidiosa</name>
    <dbReference type="NCBI Taxonomy" id="1034346"/>
    <lineage>
        <taxon>Bacteria</taxon>
        <taxon>Bacillati</taxon>
        <taxon>Bacillota</taxon>
        <taxon>Erysipelotrichia</taxon>
        <taxon>Erysipelotrichales</taxon>
        <taxon>Erysipelotrichaceae</taxon>
        <taxon>Dielma</taxon>
    </lineage>
</organism>
<comment type="caution">
    <text evidence="3">The sequence shown here is derived from an EMBL/GenBank/DDBJ whole genome shotgun (WGS) entry which is preliminary data.</text>
</comment>
<dbReference type="CDD" id="cd00093">
    <property type="entry name" value="HTH_XRE"/>
    <property type="match status" value="1"/>
</dbReference>
<proteinExistence type="predicted"/>
<dbReference type="SUPFAM" id="SSF47413">
    <property type="entry name" value="lambda repressor-like DNA-binding domains"/>
    <property type="match status" value="1"/>
</dbReference>
<evidence type="ECO:0000256" key="1">
    <source>
        <dbReference type="ARBA" id="ARBA00023125"/>
    </source>
</evidence>
<name>A0AB35UMX2_9FIRM</name>
<dbReference type="RefSeq" id="WP_022937800.1">
    <property type="nucleotide sequence ID" value="NZ_BAABZA010000005.1"/>
</dbReference>
<accession>A0AB35UMX2</accession>
<evidence type="ECO:0000313" key="3">
    <source>
        <dbReference type="EMBL" id="MDY5168125.1"/>
    </source>
</evidence>
<dbReference type="EMBL" id="JALDAW010000013">
    <property type="protein sequence ID" value="MDY5168125.1"/>
    <property type="molecule type" value="Genomic_DNA"/>
</dbReference>
<dbReference type="InterPro" id="IPR010982">
    <property type="entry name" value="Lambda_DNA-bd_dom_sf"/>
</dbReference>
<feature type="domain" description="HTH cro/C1-type" evidence="2">
    <location>
        <begin position="9"/>
        <end position="63"/>
    </location>
</feature>
<dbReference type="AlphaFoldDB" id="A0AB35UMX2"/>
<dbReference type="SMART" id="SM00530">
    <property type="entry name" value="HTH_XRE"/>
    <property type="match status" value="1"/>
</dbReference>
<dbReference type="PROSITE" id="PS50943">
    <property type="entry name" value="HTH_CROC1"/>
    <property type="match status" value="1"/>
</dbReference>
<evidence type="ECO:0000259" key="2">
    <source>
        <dbReference type="PROSITE" id="PS50943"/>
    </source>
</evidence>